<evidence type="ECO:0000256" key="3">
    <source>
        <dbReference type="ARBA" id="ARBA00022884"/>
    </source>
</evidence>
<dbReference type="GO" id="GO:0003735">
    <property type="term" value="F:structural constituent of ribosome"/>
    <property type="evidence" value="ECO:0007669"/>
    <property type="project" value="InterPro"/>
</dbReference>
<dbReference type="Pfam" id="PF00237">
    <property type="entry name" value="Ribosomal_L22"/>
    <property type="match status" value="1"/>
</dbReference>
<keyword evidence="5 7" id="KW-0687">Ribonucleoprotein</keyword>
<dbReference type="AlphaFoldDB" id="A0A517M6Q8"/>
<evidence type="ECO:0000313" key="11">
    <source>
        <dbReference type="EMBL" id="QDS90571.1"/>
    </source>
</evidence>
<keyword evidence="4 7" id="KW-0689">Ribosomal protein</keyword>
<dbReference type="PANTHER" id="PTHR13501">
    <property type="entry name" value="CHLOROPLAST 50S RIBOSOMAL PROTEIN L22-RELATED"/>
    <property type="match status" value="1"/>
</dbReference>
<dbReference type="GO" id="GO:0022625">
    <property type="term" value="C:cytosolic large ribosomal subunit"/>
    <property type="evidence" value="ECO:0007669"/>
    <property type="project" value="TreeGrafter"/>
</dbReference>
<dbReference type="InterPro" id="IPR047867">
    <property type="entry name" value="Ribosomal_uL22_bac/org-type"/>
</dbReference>
<dbReference type="InterPro" id="IPR005727">
    <property type="entry name" value="Ribosomal_uL22_bac/chlpt-type"/>
</dbReference>
<protein>
    <recommendedName>
        <fullName evidence="6 7">Large ribosomal subunit protein uL22</fullName>
    </recommendedName>
</protein>
<dbReference type="PANTHER" id="PTHR13501:SF8">
    <property type="entry name" value="LARGE RIBOSOMAL SUBUNIT PROTEIN UL22M"/>
    <property type="match status" value="1"/>
</dbReference>
<comment type="subunit">
    <text evidence="7 9">Part of the 50S ribosomal subunit.</text>
</comment>
<dbReference type="RefSeq" id="WP_145348365.1">
    <property type="nucleotide sequence ID" value="NZ_CP036261.1"/>
</dbReference>
<comment type="function">
    <text evidence="7 10">This protein binds specifically to 23S rRNA; its binding is stimulated by other ribosomal proteins, e.g., L4, L17, and L20. It is important during the early stages of 50S assembly. It makes multiple contacts with different domains of the 23S rRNA in the assembled 50S subunit and ribosome.</text>
</comment>
<evidence type="ECO:0000256" key="10">
    <source>
        <dbReference type="RuleBase" id="RU004008"/>
    </source>
</evidence>
<evidence type="ECO:0000256" key="1">
    <source>
        <dbReference type="ARBA" id="ARBA00009451"/>
    </source>
</evidence>
<dbReference type="GO" id="GO:0006412">
    <property type="term" value="P:translation"/>
    <property type="evidence" value="ECO:0007669"/>
    <property type="project" value="UniProtKB-UniRule"/>
</dbReference>
<sequence length="118" mass="13300">MSFNASHRYCRMSAQKVRLVADLIRGKYADEALDILKFQPQRGARMLEKVLRSAIGNAQDPDQNGGRNIGVEELVVNDVRVDGGPMFKRIRPRARGTAFMIKKRMSHIHVGVVPLDEI</sequence>
<dbReference type="Gene3D" id="3.90.470.10">
    <property type="entry name" value="Ribosomal protein L22/L17"/>
    <property type="match status" value="1"/>
</dbReference>
<dbReference type="CDD" id="cd00336">
    <property type="entry name" value="Ribosomal_L22"/>
    <property type="match status" value="1"/>
</dbReference>
<keyword evidence="12" id="KW-1185">Reference proteome</keyword>
<dbReference type="EMBL" id="CP036261">
    <property type="protein sequence ID" value="QDS90571.1"/>
    <property type="molecule type" value="Genomic_DNA"/>
</dbReference>
<evidence type="ECO:0000256" key="2">
    <source>
        <dbReference type="ARBA" id="ARBA00022730"/>
    </source>
</evidence>
<comment type="function">
    <text evidence="7">The globular domain of the protein is located near the polypeptide exit tunnel on the outside of the subunit, while an extended beta-hairpin is found that lines the wall of the exit tunnel in the center of the 70S ribosome.</text>
</comment>
<evidence type="ECO:0000256" key="9">
    <source>
        <dbReference type="RuleBase" id="RU004006"/>
    </source>
</evidence>
<evidence type="ECO:0000256" key="7">
    <source>
        <dbReference type="HAMAP-Rule" id="MF_01331"/>
    </source>
</evidence>
<proteinExistence type="inferred from homology"/>
<dbReference type="GO" id="GO:0019843">
    <property type="term" value="F:rRNA binding"/>
    <property type="evidence" value="ECO:0007669"/>
    <property type="project" value="UniProtKB-UniRule"/>
</dbReference>
<dbReference type="Proteomes" id="UP000319557">
    <property type="component" value="Chromosome"/>
</dbReference>
<evidence type="ECO:0000256" key="8">
    <source>
        <dbReference type="RuleBase" id="RU004005"/>
    </source>
</evidence>
<dbReference type="OrthoDB" id="9805969at2"/>
<name>A0A517M6Q8_9BACT</name>
<dbReference type="HAMAP" id="MF_01331_B">
    <property type="entry name" value="Ribosomal_uL22_B"/>
    <property type="match status" value="1"/>
</dbReference>
<evidence type="ECO:0000256" key="5">
    <source>
        <dbReference type="ARBA" id="ARBA00023274"/>
    </source>
</evidence>
<evidence type="ECO:0000256" key="6">
    <source>
        <dbReference type="ARBA" id="ARBA00035207"/>
    </source>
</evidence>
<dbReference type="NCBIfam" id="TIGR01044">
    <property type="entry name" value="rplV_bact"/>
    <property type="match status" value="1"/>
</dbReference>
<dbReference type="KEGG" id="ruv:EC9_47850"/>
<evidence type="ECO:0000256" key="4">
    <source>
        <dbReference type="ARBA" id="ARBA00022980"/>
    </source>
</evidence>
<reference evidence="11 12" key="1">
    <citation type="submission" date="2019-02" db="EMBL/GenBank/DDBJ databases">
        <title>Deep-cultivation of Planctomycetes and their phenomic and genomic characterization uncovers novel biology.</title>
        <authorList>
            <person name="Wiegand S."/>
            <person name="Jogler M."/>
            <person name="Boedeker C."/>
            <person name="Pinto D."/>
            <person name="Vollmers J."/>
            <person name="Rivas-Marin E."/>
            <person name="Kohn T."/>
            <person name="Peeters S.H."/>
            <person name="Heuer A."/>
            <person name="Rast P."/>
            <person name="Oberbeckmann S."/>
            <person name="Bunk B."/>
            <person name="Jeske O."/>
            <person name="Meyerdierks A."/>
            <person name="Storesund J.E."/>
            <person name="Kallscheuer N."/>
            <person name="Luecker S."/>
            <person name="Lage O.M."/>
            <person name="Pohl T."/>
            <person name="Merkel B.J."/>
            <person name="Hornburger P."/>
            <person name="Mueller R.-W."/>
            <person name="Bruemmer F."/>
            <person name="Labrenz M."/>
            <person name="Spormann A.M."/>
            <person name="Op den Camp H."/>
            <person name="Overmann J."/>
            <person name="Amann R."/>
            <person name="Jetten M.S.M."/>
            <person name="Mascher T."/>
            <person name="Medema M.H."/>
            <person name="Devos D.P."/>
            <person name="Kaster A.-K."/>
            <person name="Ovreas L."/>
            <person name="Rohde M."/>
            <person name="Galperin M.Y."/>
            <person name="Jogler C."/>
        </authorList>
    </citation>
    <scope>NUCLEOTIDE SEQUENCE [LARGE SCALE GENOMIC DNA]</scope>
    <source>
        <strain evidence="11 12">EC9</strain>
    </source>
</reference>
<dbReference type="SUPFAM" id="SSF54843">
    <property type="entry name" value="Ribosomal protein L22"/>
    <property type="match status" value="1"/>
</dbReference>
<keyword evidence="2 7" id="KW-0699">rRNA-binding</keyword>
<dbReference type="InterPro" id="IPR036394">
    <property type="entry name" value="Ribosomal_uL22_sf"/>
</dbReference>
<organism evidence="11 12">
    <name type="scientific">Rosistilla ulvae</name>
    <dbReference type="NCBI Taxonomy" id="1930277"/>
    <lineage>
        <taxon>Bacteria</taxon>
        <taxon>Pseudomonadati</taxon>
        <taxon>Planctomycetota</taxon>
        <taxon>Planctomycetia</taxon>
        <taxon>Pirellulales</taxon>
        <taxon>Pirellulaceae</taxon>
        <taxon>Rosistilla</taxon>
    </lineage>
</organism>
<accession>A0A517M6Q8</accession>
<gene>
    <name evidence="7 11" type="primary">rplV</name>
    <name evidence="11" type="ORF">EC9_47850</name>
</gene>
<comment type="similarity">
    <text evidence="1 7 8">Belongs to the universal ribosomal protein uL22 family.</text>
</comment>
<evidence type="ECO:0000313" key="12">
    <source>
        <dbReference type="Proteomes" id="UP000319557"/>
    </source>
</evidence>
<keyword evidence="3 7" id="KW-0694">RNA-binding</keyword>
<dbReference type="InterPro" id="IPR001063">
    <property type="entry name" value="Ribosomal_uL22"/>
</dbReference>